<evidence type="ECO:0000256" key="1">
    <source>
        <dbReference type="ARBA" id="ARBA00004571"/>
    </source>
</evidence>
<evidence type="ECO:0000256" key="6">
    <source>
        <dbReference type="ARBA" id="ARBA00023237"/>
    </source>
</evidence>
<keyword evidence="10" id="KW-1185">Reference proteome</keyword>
<keyword evidence="2 7" id="KW-0813">Transport</keyword>
<evidence type="ECO:0000256" key="3">
    <source>
        <dbReference type="ARBA" id="ARBA00022452"/>
    </source>
</evidence>
<dbReference type="InterPro" id="IPR008969">
    <property type="entry name" value="CarboxyPept-like_regulatory"/>
</dbReference>
<dbReference type="Pfam" id="PF07715">
    <property type="entry name" value="Plug"/>
    <property type="match status" value="1"/>
</dbReference>
<evidence type="ECO:0000256" key="4">
    <source>
        <dbReference type="ARBA" id="ARBA00022692"/>
    </source>
</evidence>
<dbReference type="InterPro" id="IPR039426">
    <property type="entry name" value="TonB-dep_rcpt-like"/>
</dbReference>
<evidence type="ECO:0000313" key="9">
    <source>
        <dbReference type="EMBL" id="SMO38845.1"/>
    </source>
</evidence>
<dbReference type="Proteomes" id="UP000315971">
    <property type="component" value="Unassembled WGS sequence"/>
</dbReference>
<keyword evidence="3 7" id="KW-1134">Transmembrane beta strand</keyword>
<dbReference type="NCBIfam" id="TIGR04056">
    <property type="entry name" value="OMP_RagA_SusC"/>
    <property type="match status" value="1"/>
</dbReference>
<dbReference type="InterPro" id="IPR036942">
    <property type="entry name" value="Beta-barrel_TonB_sf"/>
</dbReference>
<sequence>MKKIYKEVIYFKSTKDRNLKTSILLLFLVLFSTGLFAQSKEKLSLNVKNVKISKAIEVLQKQTSLNIVYNSEELKALPVVSVNLTGRSLSNLLDQVLAGTNLTYTIKGNTVVIGPKAAKLNGDAPSLGTVSGKVLDEEGGPLAGASVSINGTKIGAITNAKGEYVLNNVPQGSSFLVSYIGYKPQVVFAKHNLKIRLVLDENKIEEVVVTGTGINRKVSSFTGITSTFTGAELKAIGNNNIISSLKSLDPAFQVIDNELKGSNPNVLPTLELRGKTTTSELSLKDQFGTDPNQPLFVLDGFETNLQTIIDLDMNRVASVTILKDAASTALYGSKAANGVIVIETIKPVAGKLRFSYSNDLRIEGPDLSVYNMMNAKEKLEFERLSGRYKALDDVAQIPLDSIYNLHLAAIARGVDTYWLADPLRNIVSENHSLNASGGDEAFRYSVNFNYKTNPGVMKGSARDSWGSNINLIYRKNNVNITNSFSVDGNKSTESPYGSFQTYVNTNPYYEKNTTSPSLDKTTTFVIGNPFLTTPVTVSNPLYNASLPFKNESEGMKINNNLMVMYDINAKFRLSGGLSLSKGVTESDVFTSPDNTMYSSLAPILRGKYSNAKSNSFSYSTNAVLSYGNVFANRHSVTANIRGQIGNNYSSSETFIAQGFPSNVEPLLRFAYGYELNGLPNANNSLYRNVNATGSVNYSYASRYLFDASYRLDGSTSFGKNNPWSPYWSTGIGWNVHNEAFMKKYAKFMSRLKLTSNIGVTGNQTMGAPPSSTVYQYLKNYNVAGLGIFVSQLGNPDLLPSRTTQISNGIDFGLWHDRFTGSVTYYTKNTDNQVVSMNYPTSTGISSYNFNVGHLITKGAELKLNYAVINDREHRIVWRVGVTGARTDSKYSGFGPALAQLDASQISSKALTRFRDGSSPNDLYTAVSLGIDPATGREMFLTANGEHTLDYSQAYQPKVGSAKPLMEGVISNNFNYKKISLSIMMRYRAKSDVFNSALLNKVENLDYSDILNNQDKRALYDRWKNPGDISQFKGISLTTDTPMSTRFLQEENTLSLESINVSYMFQNTKWMKAAGLQNLNLSAFTNDIARFSTVKRERGTDYPFARSVSFSLKASF</sequence>
<dbReference type="Pfam" id="PF13715">
    <property type="entry name" value="CarbopepD_reg_2"/>
    <property type="match status" value="1"/>
</dbReference>
<feature type="domain" description="Secretin/TonB short N-terminal" evidence="8">
    <location>
        <begin position="65"/>
        <end position="116"/>
    </location>
</feature>
<comment type="similarity">
    <text evidence="7">Belongs to the TonB-dependent receptor family.</text>
</comment>
<dbReference type="SUPFAM" id="SSF49464">
    <property type="entry name" value="Carboxypeptidase regulatory domain-like"/>
    <property type="match status" value="1"/>
</dbReference>
<evidence type="ECO:0000256" key="2">
    <source>
        <dbReference type="ARBA" id="ARBA00022448"/>
    </source>
</evidence>
<name>A0A521AVL4_9SPHI</name>
<evidence type="ECO:0000256" key="7">
    <source>
        <dbReference type="PROSITE-ProRule" id="PRU01360"/>
    </source>
</evidence>
<dbReference type="InterPro" id="IPR012910">
    <property type="entry name" value="Plug_dom"/>
</dbReference>
<gene>
    <name evidence="9" type="ORF">SAMN06265350_101462</name>
</gene>
<dbReference type="InterPro" id="IPR023996">
    <property type="entry name" value="TonB-dep_OMP_SusC/RagA"/>
</dbReference>
<accession>A0A521AVL4</accession>
<comment type="subcellular location">
    <subcellularLocation>
        <location evidence="1 7">Cell outer membrane</location>
        <topology evidence="1 7">Multi-pass membrane protein</topology>
    </subcellularLocation>
</comment>
<dbReference type="Gene3D" id="2.40.170.20">
    <property type="entry name" value="TonB-dependent receptor, beta-barrel domain"/>
    <property type="match status" value="1"/>
</dbReference>
<dbReference type="InterPro" id="IPR023997">
    <property type="entry name" value="TonB-dep_OMP_SusC/RagA_CS"/>
</dbReference>
<keyword evidence="6 7" id="KW-0998">Cell outer membrane</keyword>
<dbReference type="SMART" id="SM00965">
    <property type="entry name" value="STN"/>
    <property type="match status" value="1"/>
</dbReference>
<protein>
    <submittedName>
        <fullName evidence="9">TonB-linked outer membrane protein, SusC/RagA family</fullName>
    </submittedName>
</protein>
<dbReference type="Gene3D" id="2.170.130.10">
    <property type="entry name" value="TonB-dependent receptor, plug domain"/>
    <property type="match status" value="1"/>
</dbReference>
<evidence type="ECO:0000256" key="5">
    <source>
        <dbReference type="ARBA" id="ARBA00023136"/>
    </source>
</evidence>
<dbReference type="InterPro" id="IPR037066">
    <property type="entry name" value="Plug_dom_sf"/>
</dbReference>
<keyword evidence="4 7" id="KW-0812">Transmembrane</keyword>
<dbReference type="SUPFAM" id="SSF56935">
    <property type="entry name" value="Porins"/>
    <property type="match status" value="1"/>
</dbReference>
<dbReference type="PROSITE" id="PS52016">
    <property type="entry name" value="TONB_DEPENDENT_REC_3"/>
    <property type="match status" value="1"/>
</dbReference>
<dbReference type="RefSeq" id="WP_142601097.1">
    <property type="nucleotide sequence ID" value="NZ_FXSZ01000001.1"/>
</dbReference>
<dbReference type="NCBIfam" id="TIGR04057">
    <property type="entry name" value="SusC_RagA_signa"/>
    <property type="match status" value="1"/>
</dbReference>
<evidence type="ECO:0000313" key="10">
    <source>
        <dbReference type="Proteomes" id="UP000315971"/>
    </source>
</evidence>
<keyword evidence="5 7" id="KW-0472">Membrane</keyword>
<dbReference type="Pfam" id="PF07660">
    <property type="entry name" value="STN"/>
    <property type="match status" value="1"/>
</dbReference>
<evidence type="ECO:0000259" key="8">
    <source>
        <dbReference type="SMART" id="SM00965"/>
    </source>
</evidence>
<dbReference type="OrthoDB" id="1094723at2"/>
<proteinExistence type="inferred from homology"/>
<dbReference type="AlphaFoldDB" id="A0A521AVL4"/>
<dbReference type="Gene3D" id="3.55.50.30">
    <property type="match status" value="1"/>
</dbReference>
<organism evidence="9 10">
    <name type="scientific">Solitalea koreensis</name>
    <dbReference type="NCBI Taxonomy" id="543615"/>
    <lineage>
        <taxon>Bacteria</taxon>
        <taxon>Pseudomonadati</taxon>
        <taxon>Bacteroidota</taxon>
        <taxon>Sphingobacteriia</taxon>
        <taxon>Sphingobacteriales</taxon>
        <taxon>Sphingobacteriaceae</taxon>
        <taxon>Solitalea</taxon>
    </lineage>
</organism>
<dbReference type="EMBL" id="FXSZ01000001">
    <property type="protein sequence ID" value="SMO38845.1"/>
    <property type="molecule type" value="Genomic_DNA"/>
</dbReference>
<dbReference type="Gene3D" id="2.60.40.1120">
    <property type="entry name" value="Carboxypeptidase-like, regulatory domain"/>
    <property type="match status" value="1"/>
</dbReference>
<reference evidence="9 10" key="1">
    <citation type="submission" date="2017-05" db="EMBL/GenBank/DDBJ databases">
        <authorList>
            <person name="Varghese N."/>
            <person name="Submissions S."/>
        </authorList>
    </citation>
    <scope>NUCLEOTIDE SEQUENCE [LARGE SCALE GENOMIC DNA]</scope>
    <source>
        <strain evidence="9 10">DSM 21342</strain>
    </source>
</reference>
<dbReference type="InterPro" id="IPR011662">
    <property type="entry name" value="Secretin/TonB_short_N"/>
</dbReference>
<dbReference type="GO" id="GO:0009279">
    <property type="term" value="C:cell outer membrane"/>
    <property type="evidence" value="ECO:0007669"/>
    <property type="project" value="UniProtKB-SubCell"/>
</dbReference>